<feature type="transmembrane region" description="Helical" evidence="9">
    <location>
        <begin position="153"/>
        <end position="169"/>
    </location>
</feature>
<evidence type="ECO:0000256" key="5">
    <source>
        <dbReference type="ARBA" id="ARBA00023136"/>
    </source>
</evidence>
<dbReference type="Proteomes" id="UP000007995">
    <property type="component" value="Unassembled WGS sequence"/>
</dbReference>
<dbReference type="Gene3D" id="3.40.720.10">
    <property type="entry name" value="Alkaline Phosphatase, subunit A"/>
    <property type="match status" value="1"/>
</dbReference>
<keyword evidence="7" id="KW-0464">Manganese</keyword>
<evidence type="ECO:0000256" key="1">
    <source>
        <dbReference type="ARBA" id="ARBA00004651"/>
    </source>
</evidence>
<evidence type="ECO:0000256" key="6">
    <source>
        <dbReference type="PIRSR" id="PIRSR005091-1"/>
    </source>
</evidence>
<evidence type="ECO:0000313" key="11">
    <source>
        <dbReference type="EMBL" id="EKJ91011.1"/>
    </source>
</evidence>
<feature type="binding site" evidence="7">
    <location>
        <position position="403"/>
    </location>
    <ligand>
        <name>substrate</name>
    </ligand>
</feature>
<feature type="transmembrane region" description="Helical" evidence="9">
    <location>
        <begin position="71"/>
        <end position="89"/>
    </location>
</feature>
<organism evidence="11 12">
    <name type="scientific">Bacteroides finegoldii CL09T03C10</name>
    <dbReference type="NCBI Taxonomy" id="997888"/>
    <lineage>
        <taxon>Bacteria</taxon>
        <taxon>Pseudomonadati</taxon>
        <taxon>Bacteroidota</taxon>
        <taxon>Bacteroidia</taxon>
        <taxon>Bacteroidales</taxon>
        <taxon>Bacteroidaceae</taxon>
        <taxon>Bacteroides</taxon>
    </lineage>
</organism>
<comment type="subcellular location">
    <subcellularLocation>
        <location evidence="1">Cell membrane</location>
        <topology evidence="1">Multi-pass membrane protein</topology>
    </subcellularLocation>
</comment>
<evidence type="ECO:0000256" key="8">
    <source>
        <dbReference type="PIRSR" id="PIRSR005091-3"/>
    </source>
</evidence>
<dbReference type="GO" id="GO:0046872">
    <property type="term" value="F:metal ion binding"/>
    <property type="evidence" value="ECO:0007669"/>
    <property type="project" value="UniProtKB-KW"/>
</dbReference>
<dbReference type="AlphaFoldDB" id="K5CMJ1"/>
<feature type="transmembrane region" description="Helical" evidence="9">
    <location>
        <begin position="17"/>
        <end position="36"/>
    </location>
</feature>
<dbReference type="Pfam" id="PF00884">
    <property type="entry name" value="Sulfatase"/>
    <property type="match status" value="1"/>
</dbReference>
<keyword evidence="7" id="KW-0479">Metal-binding</keyword>
<keyword evidence="2" id="KW-1003">Cell membrane</keyword>
<evidence type="ECO:0000256" key="3">
    <source>
        <dbReference type="ARBA" id="ARBA00022692"/>
    </source>
</evidence>
<evidence type="ECO:0000259" key="10">
    <source>
        <dbReference type="Pfam" id="PF00884"/>
    </source>
</evidence>
<dbReference type="InterPro" id="IPR012160">
    <property type="entry name" value="LtaS-like"/>
</dbReference>
<feature type="transmembrane region" description="Helical" evidence="9">
    <location>
        <begin position="48"/>
        <end position="65"/>
    </location>
</feature>
<feature type="active site" evidence="6">
    <location>
        <position position="294"/>
    </location>
</feature>
<dbReference type="InterPro" id="IPR017850">
    <property type="entry name" value="Alkaline_phosphatase_core_sf"/>
</dbReference>
<reference evidence="11 12" key="1">
    <citation type="submission" date="2012-02" db="EMBL/GenBank/DDBJ databases">
        <title>The Genome Sequence of Bacteroides finegoldii CL09T03C10.</title>
        <authorList>
            <consortium name="The Broad Institute Genome Sequencing Platform"/>
            <person name="Earl A."/>
            <person name="Ward D."/>
            <person name="Feldgarden M."/>
            <person name="Gevers D."/>
            <person name="Zitomersky N.L."/>
            <person name="Coyne M.J."/>
            <person name="Comstock L.E."/>
            <person name="Young S.K."/>
            <person name="Zeng Q."/>
            <person name="Gargeya S."/>
            <person name="Fitzgerald M."/>
            <person name="Haas B."/>
            <person name="Abouelleil A."/>
            <person name="Alvarado L."/>
            <person name="Arachchi H.M."/>
            <person name="Berlin A."/>
            <person name="Chapman S.B."/>
            <person name="Gearin G."/>
            <person name="Goldberg J."/>
            <person name="Griggs A."/>
            <person name="Gujja S."/>
            <person name="Hansen M."/>
            <person name="Heiman D."/>
            <person name="Howarth C."/>
            <person name="Larimer J."/>
            <person name="Lui A."/>
            <person name="MacDonald P.J.P."/>
            <person name="McCowen C."/>
            <person name="Montmayeur A."/>
            <person name="Murphy C."/>
            <person name="Neiman D."/>
            <person name="Pearson M."/>
            <person name="Priest M."/>
            <person name="Roberts A."/>
            <person name="Saif S."/>
            <person name="Shea T."/>
            <person name="Sisk P."/>
            <person name="Stolte C."/>
            <person name="Sykes S."/>
            <person name="Wortman J."/>
            <person name="Nusbaum C."/>
            <person name="Birren B."/>
        </authorList>
    </citation>
    <scope>NUCLEOTIDE SEQUENCE [LARGE SCALE GENOMIC DNA]</scope>
    <source>
        <strain evidence="11 12">CL09T03C10</strain>
    </source>
</reference>
<feature type="binding site" evidence="8">
    <location>
        <position position="250"/>
    </location>
    <ligand>
        <name>Mn(2+)</name>
        <dbReference type="ChEBI" id="CHEBI:29035"/>
    </ligand>
</feature>
<name>K5CMJ1_9BACE</name>
<protein>
    <recommendedName>
        <fullName evidence="10">Sulfatase N-terminal domain-containing protein</fullName>
    </recommendedName>
</protein>
<dbReference type="HOGENOM" id="CLU_021310_1_0_10"/>
<feature type="domain" description="Sulfatase N-terminal" evidence="10">
    <location>
        <begin position="242"/>
        <end position="517"/>
    </location>
</feature>
<dbReference type="RefSeq" id="WP_007763120.1">
    <property type="nucleotide sequence ID" value="NZ_AKBZ01000004.1"/>
</dbReference>
<sequence>MNNIPKKNLMFLLYDRAIIYLILTMLLYLSMGEMFHNIQIHYIKDYALFRRWGDAMLIAFPLLFMRKKILVFPYLLLVNVYFLSIIWYYRVYSTIMPLSSYLMVYNLDGLSLSVFRLIKFRDILVVLPSVFWCIYYCCVYRKLKCFFLSRIKIALLCLLLFGGIVVYYACKRNPTPGYATLNGLYTIEPVRAFKEFGIVHYWIYQIGIFQGISEKEEQYAKNFMCSIENGSNCAKKKVEGGKNLILILVESLHSWPIGMNIDGIEITPHINQLLKQDKTIYFSKEMPQVKDGRSSDAQLIINTGILPLATGAVSACYAANTFPSLPAALKEKGYTTASFLWDDKNYWNQEAMSRAYQFECLYDRLRDSERFEEADEQLFAKALPLLLKLPQPFYAQIVTMSSHEPWIRPPHMRTLLDGIEIKNEDVRNYMVILQYVDQCIWKFVTQLKEEGIYDNSVIVITGDHDALPFNEYEGREELKGEDCFVPFIILNSPLSSEHTDKVIGQVDIYPSLLDLMGCADYSFTGLGESVFSDEISDFATYRTGISAGGVNVSDSVKRHREECWRLSDIILRMNYFKTNSILAPDKNSM</sequence>
<dbReference type="PANTHER" id="PTHR47371:SF3">
    <property type="entry name" value="PHOSPHOGLYCEROL TRANSFERASE I"/>
    <property type="match status" value="1"/>
</dbReference>
<evidence type="ECO:0000313" key="12">
    <source>
        <dbReference type="Proteomes" id="UP000007995"/>
    </source>
</evidence>
<comment type="caution">
    <text evidence="11">The sequence shown here is derived from an EMBL/GenBank/DDBJ whole genome shotgun (WGS) entry which is preliminary data.</text>
</comment>
<feature type="binding site" evidence="8">
    <location>
        <position position="463"/>
    </location>
    <ligand>
        <name>Mn(2+)</name>
        <dbReference type="ChEBI" id="CHEBI:29035"/>
    </ligand>
</feature>
<dbReference type="SUPFAM" id="SSF53649">
    <property type="entry name" value="Alkaline phosphatase-like"/>
    <property type="match status" value="1"/>
</dbReference>
<evidence type="ECO:0000256" key="7">
    <source>
        <dbReference type="PIRSR" id="PIRSR005091-2"/>
    </source>
</evidence>
<dbReference type="InterPro" id="IPR000917">
    <property type="entry name" value="Sulfatase_N"/>
</dbReference>
<dbReference type="GO" id="GO:0005886">
    <property type="term" value="C:plasma membrane"/>
    <property type="evidence" value="ECO:0007669"/>
    <property type="project" value="UniProtKB-SubCell"/>
</dbReference>
<evidence type="ECO:0000256" key="2">
    <source>
        <dbReference type="ARBA" id="ARBA00022475"/>
    </source>
</evidence>
<dbReference type="EMBL" id="AGXW01000008">
    <property type="protein sequence ID" value="EKJ91011.1"/>
    <property type="molecule type" value="Genomic_DNA"/>
</dbReference>
<dbReference type="InterPro" id="IPR050448">
    <property type="entry name" value="OpgB/LTA_synthase_biosynth"/>
</dbReference>
<keyword evidence="5 9" id="KW-0472">Membrane</keyword>
<dbReference type="PIRSF" id="PIRSF005091">
    <property type="entry name" value="Mmb_sulf_HI1246"/>
    <property type="match status" value="1"/>
</dbReference>
<dbReference type="PANTHER" id="PTHR47371">
    <property type="entry name" value="LIPOTEICHOIC ACID SYNTHASE"/>
    <property type="match status" value="1"/>
</dbReference>
<keyword evidence="3 9" id="KW-0812">Transmembrane</keyword>
<gene>
    <name evidence="11" type="ORF">HMPREF1057_02313</name>
</gene>
<accession>K5CMJ1</accession>
<feature type="transmembrane region" description="Helical" evidence="9">
    <location>
        <begin position="124"/>
        <end position="141"/>
    </location>
</feature>
<dbReference type="CDD" id="cd16015">
    <property type="entry name" value="LTA_synthase"/>
    <property type="match status" value="1"/>
</dbReference>
<proteinExistence type="predicted"/>
<evidence type="ECO:0000256" key="4">
    <source>
        <dbReference type="ARBA" id="ARBA00022989"/>
    </source>
</evidence>
<evidence type="ECO:0000256" key="9">
    <source>
        <dbReference type="SAM" id="Phobius"/>
    </source>
</evidence>
<keyword evidence="4 9" id="KW-1133">Transmembrane helix</keyword>
<dbReference type="OrthoDB" id="9777768at2"/>
<feature type="binding site" evidence="8">
    <location>
        <position position="464"/>
    </location>
    <ligand>
        <name>Mn(2+)</name>
        <dbReference type="ChEBI" id="CHEBI:29035"/>
    </ligand>
</feature>